<organism evidence="1 2">
    <name type="scientific">Candidatus Rhodoblastus alkanivorans</name>
    <dbReference type="NCBI Taxonomy" id="2954117"/>
    <lineage>
        <taxon>Bacteria</taxon>
        <taxon>Pseudomonadati</taxon>
        <taxon>Pseudomonadota</taxon>
        <taxon>Alphaproteobacteria</taxon>
        <taxon>Hyphomicrobiales</taxon>
        <taxon>Rhodoblastaceae</taxon>
        <taxon>Rhodoblastus</taxon>
    </lineage>
</organism>
<dbReference type="RefSeq" id="WP_243065742.1">
    <property type="nucleotide sequence ID" value="NZ_JAIVFK010000017.1"/>
</dbReference>
<evidence type="ECO:0000313" key="2">
    <source>
        <dbReference type="Proteomes" id="UP001139104"/>
    </source>
</evidence>
<name>A0ABS9Z248_9HYPH</name>
<protein>
    <submittedName>
        <fullName evidence="1">Uncharacterized protein</fullName>
    </submittedName>
</protein>
<dbReference type="Proteomes" id="UP001139104">
    <property type="component" value="Unassembled WGS sequence"/>
</dbReference>
<reference evidence="1" key="1">
    <citation type="journal article" date="2022" name="ISME J.">
        <title>Identification of active gaseous-alkane degraders at natural gas seeps.</title>
        <authorList>
            <person name="Farhan Ul Haque M."/>
            <person name="Hernandez M."/>
            <person name="Crombie A.T."/>
            <person name="Murrell J.C."/>
        </authorList>
    </citation>
    <scope>NUCLEOTIDE SEQUENCE</scope>
    <source>
        <strain evidence="1">PC2</strain>
    </source>
</reference>
<dbReference type="EMBL" id="JAIVFP010000001">
    <property type="protein sequence ID" value="MCI4681693.1"/>
    <property type="molecule type" value="Genomic_DNA"/>
</dbReference>
<accession>A0ABS9Z248</accession>
<evidence type="ECO:0000313" key="1">
    <source>
        <dbReference type="EMBL" id="MCI4681693.1"/>
    </source>
</evidence>
<gene>
    <name evidence="1" type="ORF">K2U94_02740</name>
</gene>
<comment type="caution">
    <text evidence="1">The sequence shown here is derived from an EMBL/GenBank/DDBJ whole genome shotgun (WGS) entry which is preliminary data.</text>
</comment>
<sequence length="110" mass="12127">MQKQQSATEHATMAPVCAVVIRGRTMTASKGGTLGWRSTPVEQDAFRRKLRVMALAPLDVESQGYANLIEIYDFGRCRADDTLLNFDQRQNFIVSPIIAATPSRGESPAK</sequence>
<keyword evidence="2" id="KW-1185">Reference proteome</keyword>
<proteinExistence type="predicted"/>